<comment type="caution">
    <text evidence="1">The sequence shown here is derived from an EMBL/GenBank/DDBJ whole genome shotgun (WGS) entry which is preliminary data.</text>
</comment>
<evidence type="ECO:0000313" key="1">
    <source>
        <dbReference type="EMBL" id="KAF6027693.1"/>
    </source>
</evidence>
<accession>A0A7J7JP66</accession>
<gene>
    <name evidence="1" type="ORF">EB796_014005</name>
</gene>
<proteinExistence type="predicted"/>
<dbReference type="EMBL" id="VXIV02002045">
    <property type="protein sequence ID" value="KAF6027693.1"/>
    <property type="molecule type" value="Genomic_DNA"/>
</dbReference>
<protein>
    <submittedName>
        <fullName evidence="1">Uncharacterized protein</fullName>
    </submittedName>
</protein>
<keyword evidence="2" id="KW-1185">Reference proteome</keyword>
<dbReference type="Proteomes" id="UP000593567">
    <property type="component" value="Unassembled WGS sequence"/>
</dbReference>
<dbReference type="AlphaFoldDB" id="A0A7J7JP66"/>
<name>A0A7J7JP66_BUGNE</name>
<sequence length="114" mass="13058">MEIKSTADNTILVKYNTPIRLHTIFNLMVYTDVAKSSIVGDTQAQLLRVVGVEDGHWRWQSTNFNNVQYCQINITRVSSVPLYIYTDYGERVPFTHGRTVVTVDIRKGKPINII</sequence>
<evidence type="ECO:0000313" key="2">
    <source>
        <dbReference type="Proteomes" id="UP000593567"/>
    </source>
</evidence>
<reference evidence="1" key="1">
    <citation type="submission" date="2020-06" db="EMBL/GenBank/DDBJ databases">
        <title>Draft genome of Bugula neritina, a colonial animal packing powerful symbionts and potential medicines.</title>
        <authorList>
            <person name="Rayko M."/>
        </authorList>
    </citation>
    <scope>NUCLEOTIDE SEQUENCE [LARGE SCALE GENOMIC DNA]</scope>
    <source>
        <strain evidence="1">Kwan_BN1</strain>
    </source>
</reference>
<organism evidence="1 2">
    <name type="scientific">Bugula neritina</name>
    <name type="common">Brown bryozoan</name>
    <name type="synonym">Sertularia neritina</name>
    <dbReference type="NCBI Taxonomy" id="10212"/>
    <lineage>
        <taxon>Eukaryota</taxon>
        <taxon>Metazoa</taxon>
        <taxon>Spiralia</taxon>
        <taxon>Lophotrochozoa</taxon>
        <taxon>Bryozoa</taxon>
        <taxon>Gymnolaemata</taxon>
        <taxon>Cheilostomatida</taxon>
        <taxon>Flustrina</taxon>
        <taxon>Buguloidea</taxon>
        <taxon>Bugulidae</taxon>
        <taxon>Bugula</taxon>
    </lineage>
</organism>